<dbReference type="EMBL" id="MRCG01000002">
    <property type="protein sequence ID" value="OKH50260.1"/>
    <property type="molecule type" value="Genomic_DNA"/>
</dbReference>
<dbReference type="RefSeq" id="WP_073607413.1">
    <property type="nucleotide sequence ID" value="NZ_MRCG01000002.1"/>
</dbReference>
<comment type="caution">
    <text evidence="3">The sequence shown here is derived from an EMBL/GenBank/DDBJ whole genome shotgun (WGS) entry which is preliminary data.</text>
</comment>
<dbReference type="CDD" id="cd18720">
    <property type="entry name" value="PIN_YqxD-like"/>
    <property type="match status" value="1"/>
</dbReference>
<dbReference type="InterPro" id="IPR003791">
    <property type="entry name" value="UPF0178"/>
</dbReference>
<comment type="similarity">
    <text evidence="1 2">Belongs to the UPF0178 family.</text>
</comment>
<proteinExistence type="inferred from homology"/>
<dbReference type="AlphaFoldDB" id="A0A1U7J9T7"/>
<accession>A0A1U7J9T7</accession>
<reference evidence="3 4" key="1">
    <citation type="submission" date="2016-11" db="EMBL/GenBank/DDBJ databases">
        <title>Draft Genome Sequences of Nine Cyanobacterial Strains from Diverse Habitats.</title>
        <authorList>
            <person name="Zhu T."/>
            <person name="Hou S."/>
            <person name="Lu X."/>
            <person name="Hess W.R."/>
        </authorList>
    </citation>
    <scope>NUCLEOTIDE SEQUENCE [LARGE SCALE GENOMIC DNA]</scope>
    <source>
        <strain evidence="3 4">NIES-30</strain>
    </source>
</reference>
<dbReference type="NCBIfam" id="NF001095">
    <property type="entry name" value="PRK00124.1"/>
    <property type="match status" value="1"/>
</dbReference>
<dbReference type="STRING" id="549789.NIES30_05630"/>
<dbReference type="PANTHER" id="PTHR35146">
    <property type="entry name" value="UPF0178 PROTEIN YAII"/>
    <property type="match status" value="1"/>
</dbReference>
<gene>
    <name evidence="3" type="ORF">NIES30_05630</name>
</gene>
<dbReference type="OrthoDB" id="9798918at2"/>
<evidence type="ECO:0000313" key="3">
    <source>
        <dbReference type="EMBL" id="OKH50260.1"/>
    </source>
</evidence>
<evidence type="ECO:0000313" key="4">
    <source>
        <dbReference type="Proteomes" id="UP000185557"/>
    </source>
</evidence>
<name>A0A1U7J9T7_9CYAN</name>
<organism evidence="3 4">
    <name type="scientific">Phormidium tenue NIES-30</name>
    <dbReference type="NCBI Taxonomy" id="549789"/>
    <lineage>
        <taxon>Bacteria</taxon>
        <taxon>Bacillati</taxon>
        <taxon>Cyanobacteriota</taxon>
        <taxon>Cyanophyceae</taxon>
        <taxon>Oscillatoriophycideae</taxon>
        <taxon>Oscillatoriales</taxon>
        <taxon>Oscillatoriaceae</taxon>
        <taxon>Phormidium</taxon>
    </lineage>
</organism>
<evidence type="ECO:0000256" key="2">
    <source>
        <dbReference type="HAMAP-Rule" id="MF_00489"/>
    </source>
</evidence>
<protein>
    <recommendedName>
        <fullName evidence="2">UPF0178 protein NIES30_05630</fullName>
    </recommendedName>
</protein>
<dbReference type="HAMAP" id="MF_00489">
    <property type="entry name" value="UPF0178"/>
    <property type="match status" value="1"/>
</dbReference>
<keyword evidence="4" id="KW-1185">Reference proteome</keyword>
<dbReference type="PANTHER" id="PTHR35146:SF1">
    <property type="entry name" value="UPF0178 PROTEIN YAII"/>
    <property type="match status" value="1"/>
</dbReference>
<sequence>MQIWVDADACPNVIKEILFRAAKRVEMKTTLVANQELQIPGSPYIDAVLVRSGLDVADSYIVQHLQSGDLVITADIPLAAEAIEKGAYALNPRGEFYDRGNIRERLSMRNFLTELRSGGVETGGPPPFSQRDTAAFANQLDRFLTKHKK</sequence>
<evidence type="ECO:0000256" key="1">
    <source>
        <dbReference type="ARBA" id="ARBA00008522"/>
    </source>
</evidence>
<dbReference type="Pfam" id="PF02639">
    <property type="entry name" value="DUF188"/>
    <property type="match status" value="1"/>
</dbReference>
<dbReference type="Proteomes" id="UP000185557">
    <property type="component" value="Unassembled WGS sequence"/>
</dbReference>